<accession>A0A4U8YPT3</accession>
<evidence type="ECO:0000256" key="1">
    <source>
        <dbReference type="ARBA" id="ARBA00022723"/>
    </source>
</evidence>
<reference evidence="4 5" key="1">
    <citation type="submission" date="2019-03" db="EMBL/GenBank/DDBJ databases">
        <authorList>
            <person name="Nijsse B."/>
        </authorList>
    </citation>
    <scope>NUCLEOTIDE SEQUENCE [LARGE SCALE GENOMIC DNA]</scope>
    <source>
        <strain evidence="4">Desulfoluna butyratoxydans MSL71</strain>
    </source>
</reference>
<dbReference type="Gene3D" id="1.10.3210.10">
    <property type="entry name" value="Hypothetical protein af1432"/>
    <property type="match status" value="1"/>
</dbReference>
<keyword evidence="1" id="KW-0479">Metal-binding</keyword>
<dbReference type="SUPFAM" id="SSF109604">
    <property type="entry name" value="HD-domain/PDEase-like"/>
    <property type="match status" value="1"/>
</dbReference>
<name>A0A4U8YPT3_9BACT</name>
<evidence type="ECO:0000313" key="4">
    <source>
        <dbReference type="EMBL" id="VFQ45800.1"/>
    </source>
</evidence>
<dbReference type="Proteomes" id="UP000507962">
    <property type="component" value="Unassembled WGS sequence"/>
</dbReference>
<dbReference type="AlphaFoldDB" id="A0A4U8YPT3"/>
<dbReference type="InterPro" id="IPR006674">
    <property type="entry name" value="HD_domain"/>
</dbReference>
<evidence type="ECO:0000256" key="2">
    <source>
        <dbReference type="ARBA" id="ARBA00022801"/>
    </source>
</evidence>
<evidence type="ECO:0000313" key="5">
    <source>
        <dbReference type="Proteomes" id="UP000507962"/>
    </source>
</evidence>
<dbReference type="RefSeq" id="WP_180142769.1">
    <property type="nucleotide sequence ID" value="NZ_CAADHO010000006.1"/>
</dbReference>
<evidence type="ECO:0000259" key="3">
    <source>
        <dbReference type="Pfam" id="PF13023"/>
    </source>
</evidence>
<keyword evidence="5" id="KW-1185">Reference proteome</keyword>
<dbReference type="PANTHER" id="PTHR11845:SF13">
    <property type="entry name" value="5'-DEOXYNUCLEOTIDASE HDDC2"/>
    <property type="match status" value="1"/>
</dbReference>
<protein>
    <submittedName>
        <fullName evidence="4">Hd domain</fullName>
    </submittedName>
</protein>
<dbReference type="GO" id="GO:0002953">
    <property type="term" value="F:5'-deoxynucleotidase activity"/>
    <property type="evidence" value="ECO:0007669"/>
    <property type="project" value="InterPro"/>
</dbReference>
<dbReference type="GO" id="GO:0005737">
    <property type="term" value="C:cytoplasm"/>
    <property type="evidence" value="ECO:0007669"/>
    <property type="project" value="TreeGrafter"/>
</dbReference>
<sequence length="203" mass="23119">MEYDQIIAFLKEVETFKTCERTCRTTRTERPESDAEHSWHLALFLMLIENELEGVDRMKLLQLALIHDLPEIYAGDTNPYRGNTDDKEENEKKAAKKLFSKLPAALETKLSGLFAEYMAQETAEAKVVKSADKLMPLIQNLCTNKTHSSYRKLSVTHEEVKAYMGPYFQSGGMLKAFYDKLLTEAREDGVFHGGKENQLSSGK</sequence>
<proteinExistence type="predicted"/>
<gene>
    <name evidence="4" type="ORF">MSL71_34620</name>
</gene>
<keyword evidence="2" id="KW-0378">Hydrolase</keyword>
<dbReference type="PANTHER" id="PTHR11845">
    <property type="entry name" value="5'-DEOXYNUCLEOTIDASE HDDC2"/>
    <property type="match status" value="1"/>
</dbReference>
<dbReference type="GO" id="GO:0046872">
    <property type="term" value="F:metal ion binding"/>
    <property type="evidence" value="ECO:0007669"/>
    <property type="project" value="UniProtKB-KW"/>
</dbReference>
<dbReference type="EMBL" id="CAADHO010000006">
    <property type="protein sequence ID" value="VFQ45800.1"/>
    <property type="molecule type" value="Genomic_DNA"/>
</dbReference>
<dbReference type="Pfam" id="PF13023">
    <property type="entry name" value="HD_3"/>
    <property type="match status" value="1"/>
</dbReference>
<organism evidence="4 5">
    <name type="scientific">Desulfoluna butyratoxydans</name>
    <dbReference type="NCBI Taxonomy" id="231438"/>
    <lineage>
        <taxon>Bacteria</taxon>
        <taxon>Pseudomonadati</taxon>
        <taxon>Thermodesulfobacteriota</taxon>
        <taxon>Desulfobacteria</taxon>
        <taxon>Desulfobacterales</taxon>
        <taxon>Desulfolunaceae</taxon>
        <taxon>Desulfoluna</taxon>
    </lineage>
</organism>
<dbReference type="InterPro" id="IPR039356">
    <property type="entry name" value="YfbR/HDDC2"/>
</dbReference>
<feature type="domain" description="HD" evidence="3">
    <location>
        <begin position="14"/>
        <end position="154"/>
    </location>
</feature>